<keyword evidence="5 9" id="KW-0863">Zinc-finger</keyword>
<dbReference type="Pfam" id="PF08646">
    <property type="entry name" value="Rep_fac-A_C"/>
    <property type="match status" value="1"/>
</dbReference>
<dbReference type="GO" id="GO:0006310">
    <property type="term" value="P:DNA recombination"/>
    <property type="evidence" value="ECO:0007669"/>
    <property type="project" value="InterPro"/>
</dbReference>
<dbReference type="Pfam" id="PF01336">
    <property type="entry name" value="tRNA_anti-codon"/>
    <property type="match status" value="1"/>
</dbReference>
<evidence type="ECO:0000256" key="1">
    <source>
        <dbReference type="ARBA" id="ARBA00004123"/>
    </source>
</evidence>
<dbReference type="PANTHER" id="PTHR47165">
    <property type="entry name" value="OS03G0429900 PROTEIN"/>
    <property type="match status" value="1"/>
</dbReference>
<keyword evidence="3 9" id="KW-0235">DNA replication</keyword>
<feature type="domain" description="Replication protein A OB" evidence="13">
    <location>
        <begin position="267"/>
        <end position="357"/>
    </location>
</feature>
<comment type="similarity">
    <text evidence="2 9">Belongs to the replication factor A protein 1 family.</text>
</comment>
<evidence type="ECO:0000259" key="13">
    <source>
        <dbReference type="Pfam" id="PF16900"/>
    </source>
</evidence>
<dbReference type="InterPro" id="IPR012340">
    <property type="entry name" value="NA-bd_OB-fold"/>
</dbReference>
<dbReference type="InterPro" id="IPR007199">
    <property type="entry name" value="Rep_factor-A_N"/>
</dbReference>
<dbReference type="Proteomes" id="UP001162131">
    <property type="component" value="Unassembled WGS sequence"/>
</dbReference>
<keyword evidence="7 9" id="KW-0238">DNA-binding</keyword>
<evidence type="ECO:0000256" key="3">
    <source>
        <dbReference type="ARBA" id="ARBA00022705"/>
    </source>
</evidence>
<organism evidence="14 15">
    <name type="scientific">Blepharisma stoltei</name>
    <dbReference type="NCBI Taxonomy" id="1481888"/>
    <lineage>
        <taxon>Eukaryota</taxon>
        <taxon>Sar</taxon>
        <taxon>Alveolata</taxon>
        <taxon>Ciliophora</taxon>
        <taxon>Postciliodesmatophora</taxon>
        <taxon>Heterotrichea</taxon>
        <taxon>Heterotrichida</taxon>
        <taxon>Blepharismidae</taxon>
        <taxon>Blepharisma</taxon>
    </lineage>
</organism>
<evidence type="ECO:0000313" key="14">
    <source>
        <dbReference type="EMBL" id="CAG9328066.1"/>
    </source>
</evidence>
<dbReference type="CDD" id="cd04474">
    <property type="entry name" value="RPA1_DBD_A"/>
    <property type="match status" value="1"/>
</dbReference>
<dbReference type="AlphaFoldDB" id="A0AAU9JT00"/>
<dbReference type="Pfam" id="PF04057">
    <property type="entry name" value="Rep-A_N"/>
    <property type="match status" value="1"/>
</dbReference>
<evidence type="ECO:0000256" key="8">
    <source>
        <dbReference type="ARBA" id="ARBA00023242"/>
    </source>
</evidence>
<evidence type="ECO:0000256" key="5">
    <source>
        <dbReference type="ARBA" id="ARBA00022771"/>
    </source>
</evidence>
<dbReference type="InterPro" id="IPR047192">
    <property type="entry name" value="Euk_RPA1_DBD_C"/>
</dbReference>
<dbReference type="FunFam" id="2.40.50.140:FF:000041">
    <property type="entry name" value="Replication protein A subunit"/>
    <property type="match status" value="1"/>
</dbReference>
<dbReference type="CDD" id="cd04475">
    <property type="entry name" value="RPA1_DBD_B"/>
    <property type="match status" value="1"/>
</dbReference>
<dbReference type="SUPFAM" id="SSF50249">
    <property type="entry name" value="Nucleic acid-binding proteins"/>
    <property type="match status" value="4"/>
</dbReference>
<dbReference type="InterPro" id="IPR031657">
    <property type="entry name" value="REPA_OB_2"/>
</dbReference>
<comment type="subcellular location">
    <subcellularLocation>
        <location evidence="1 9">Nucleus</location>
    </subcellularLocation>
</comment>
<dbReference type="GO" id="GO:0005634">
    <property type="term" value="C:nucleus"/>
    <property type="evidence" value="ECO:0007669"/>
    <property type="project" value="UniProtKB-SubCell"/>
</dbReference>
<dbReference type="GO" id="GO:0006260">
    <property type="term" value="P:DNA replication"/>
    <property type="evidence" value="ECO:0007669"/>
    <property type="project" value="UniProtKB-KW"/>
</dbReference>
<evidence type="ECO:0000256" key="6">
    <source>
        <dbReference type="ARBA" id="ARBA00022833"/>
    </source>
</evidence>
<evidence type="ECO:0000256" key="7">
    <source>
        <dbReference type="ARBA" id="ARBA00023125"/>
    </source>
</evidence>
<evidence type="ECO:0000256" key="2">
    <source>
        <dbReference type="ARBA" id="ARBA00005690"/>
    </source>
</evidence>
<keyword evidence="15" id="KW-1185">Reference proteome</keyword>
<dbReference type="InterPro" id="IPR004591">
    <property type="entry name" value="Rfa1"/>
</dbReference>
<protein>
    <recommendedName>
        <fullName evidence="9">Replication protein A subunit</fullName>
    </recommendedName>
</protein>
<evidence type="ECO:0000256" key="4">
    <source>
        <dbReference type="ARBA" id="ARBA00022723"/>
    </source>
</evidence>
<gene>
    <name evidence="14" type="ORF">BSTOLATCC_MIC45525</name>
</gene>
<feature type="domain" description="OB" evidence="10">
    <location>
        <begin position="160"/>
        <end position="239"/>
    </location>
</feature>
<evidence type="ECO:0000313" key="15">
    <source>
        <dbReference type="Proteomes" id="UP001162131"/>
    </source>
</evidence>
<evidence type="ECO:0000256" key="9">
    <source>
        <dbReference type="RuleBase" id="RU364130"/>
    </source>
</evidence>
<dbReference type="Pfam" id="PF16900">
    <property type="entry name" value="REPA_OB_2"/>
    <property type="match status" value="1"/>
</dbReference>
<dbReference type="InterPro" id="IPR013955">
    <property type="entry name" value="Rep_factor-A_C"/>
</dbReference>
<keyword evidence="8 9" id="KW-0539">Nucleus</keyword>
<keyword evidence="4 9" id="KW-0479">Metal-binding</keyword>
<dbReference type="Gene3D" id="2.40.50.140">
    <property type="entry name" value="Nucleic acid-binding proteins"/>
    <property type="match status" value="4"/>
</dbReference>
<reference evidence="14" key="1">
    <citation type="submission" date="2021-09" db="EMBL/GenBank/DDBJ databases">
        <authorList>
            <consortium name="AG Swart"/>
            <person name="Singh M."/>
            <person name="Singh A."/>
            <person name="Seah K."/>
            <person name="Emmerich C."/>
        </authorList>
    </citation>
    <scope>NUCLEOTIDE SEQUENCE</scope>
    <source>
        <strain evidence="14">ATCC30299</strain>
    </source>
</reference>
<evidence type="ECO:0000259" key="10">
    <source>
        <dbReference type="Pfam" id="PF01336"/>
    </source>
</evidence>
<comment type="caution">
    <text evidence="14">The sequence shown here is derived from an EMBL/GenBank/DDBJ whole genome shotgun (WGS) entry which is preliminary data.</text>
</comment>
<feature type="domain" description="Replication factor-A protein 1 N-terminal" evidence="11">
    <location>
        <begin position="4"/>
        <end position="94"/>
    </location>
</feature>
<evidence type="ECO:0000259" key="11">
    <source>
        <dbReference type="Pfam" id="PF04057"/>
    </source>
</evidence>
<sequence length="584" mass="66326">MSLLTKRAVRSINSGVSCNDLKPTVQILDIKLLGTTRYRLVISDGDDYVQAMVGASIQQKFASDEIVQYQVIKIKEFSIANVGGRPILIIADLESGVCLESTVGEPNKFELNFEEKEEIKQPQIKQPQIKQSKLPEPKIFNKESYIPIKALTTLNDDWILKARVTQKGAIKSWDNPRGSGKLFNVNLIDSYNDEIQATFFKDAVDKFYPIIQEGKVYTFAKGRVKLGNKKFQTVDCDYQISFDKNAEINEVADDAGILSVKFNFNLIDKLEHIGIGNITDLCGAIIEVDELSEFTSRKGEPLKKRVIKVMDPSNCAIEISLWNEEAESPIFHDPKLPIFFAAKYLRITDYHGLSLSSDRGNTKIIYNPKNIEETKKFIDWFNRGIDKENAKYLTQGSSSAPKEYKQFSDLNNFWNNYDGPQLEENTGFIGYIGFIRRDDPNLMFYTACKNAQNCKKKVILESNGFYRCEKCQESFEQCQYRYLLSVRLHDHSDAIWATAFDDIGTQLLKCSASDLKKLSDEDPEQFEKVVASAQGKMYHGAIKTKSAEGQGNKPRMAINSLEPHNSAKALELYMKEIDSYIQNN</sequence>
<dbReference type="EMBL" id="CAJZBQ010000045">
    <property type="protein sequence ID" value="CAG9328066.1"/>
    <property type="molecule type" value="Genomic_DNA"/>
</dbReference>
<dbReference type="NCBIfam" id="TIGR00617">
    <property type="entry name" value="rpa1"/>
    <property type="match status" value="1"/>
</dbReference>
<proteinExistence type="inferred from homology"/>
<dbReference type="CDD" id="cd04476">
    <property type="entry name" value="RPA1_DBD_C"/>
    <property type="match status" value="1"/>
</dbReference>
<dbReference type="InterPro" id="IPR004365">
    <property type="entry name" value="NA-bd_OB_tRNA"/>
</dbReference>
<dbReference type="PANTHER" id="PTHR47165:SF4">
    <property type="entry name" value="OS03G0429900 PROTEIN"/>
    <property type="match status" value="1"/>
</dbReference>
<accession>A0AAU9JT00</accession>
<feature type="domain" description="Replication factor A C-terminal" evidence="12">
    <location>
        <begin position="432"/>
        <end position="567"/>
    </location>
</feature>
<dbReference type="GO" id="GO:0003677">
    <property type="term" value="F:DNA binding"/>
    <property type="evidence" value="ECO:0007669"/>
    <property type="project" value="UniProtKB-KW"/>
</dbReference>
<dbReference type="GO" id="GO:0008270">
    <property type="term" value="F:zinc ion binding"/>
    <property type="evidence" value="ECO:0007669"/>
    <property type="project" value="UniProtKB-KW"/>
</dbReference>
<dbReference type="GO" id="GO:0006281">
    <property type="term" value="P:DNA repair"/>
    <property type="evidence" value="ECO:0007669"/>
    <property type="project" value="InterPro"/>
</dbReference>
<name>A0AAU9JT00_9CILI</name>
<evidence type="ECO:0000259" key="12">
    <source>
        <dbReference type="Pfam" id="PF08646"/>
    </source>
</evidence>
<keyword evidence="6 9" id="KW-0862">Zinc</keyword>